<reference evidence="1 3" key="2">
    <citation type="journal article" date="2018" name="Plant J.">
        <title>The Physcomitrella patens chromosome-scale assembly reveals moss genome structure and evolution.</title>
        <authorList>
            <person name="Lang D."/>
            <person name="Ullrich K.K."/>
            <person name="Murat F."/>
            <person name="Fuchs J."/>
            <person name="Jenkins J."/>
            <person name="Haas F.B."/>
            <person name="Piednoel M."/>
            <person name="Gundlach H."/>
            <person name="Van Bel M."/>
            <person name="Meyberg R."/>
            <person name="Vives C."/>
            <person name="Morata J."/>
            <person name="Symeonidi A."/>
            <person name="Hiss M."/>
            <person name="Muchero W."/>
            <person name="Kamisugi Y."/>
            <person name="Saleh O."/>
            <person name="Blanc G."/>
            <person name="Decker E.L."/>
            <person name="van Gessel N."/>
            <person name="Grimwood J."/>
            <person name="Hayes R.D."/>
            <person name="Graham S.W."/>
            <person name="Gunter L.E."/>
            <person name="McDaniel S.F."/>
            <person name="Hoernstein S.N.W."/>
            <person name="Larsson A."/>
            <person name="Li F.W."/>
            <person name="Perroud P.F."/>
            <person name="Phillips J."/>
            <person name="Ranjan P."/>
            <person name="Rokshar D.S."/>
            <person name="Rothfels C.J."/>
            <person name="Schneider L."/>
            <person name="Shu S."/>
            <person name="Stevenson D.W."/>
            <person name="Thummler F."/>
            <person name="Tillich M."/>
            <person name="Villarreal Aguilar J.C."/>
            <person name="Widiez T."/>
            <person name="Wong G.K."/>
            <person name="Wymore A."/>
            <person name="Zhang Y."/>
            <person name="Zimmer A.D."/>
            <person name="Quatrano R.S."/>
            <person name="Mayer K.F.X."/>
            <person name="Goodstein D."/>
            <person name="Casacuberta J.M."/>
            <person name="Vandepoele K."/>
            <person name="Reski R."/>
            <person name="Cuming A.C."/>
            <person name="Tuskan G.A."/>
            <person name="Maumus F."/>
            <person name="Salse J."/>
            <person name="Schmutz J."/>
            <person name="Rensing S.A."/>
        </authorList>
    </citation>
    <scope>NUCLEOTIDE SEQUENCE [LARGE SCALE GENOMIC DNA]</scope>
    <source>
        <strain evidence="2 3">cv. Gransden 2004</strain>
    </source>
</reference>
<evidence type="ECO:0000313" key="3">
    <source>
        <dbReference type="Proteomes" id="UP000006727"/>
    </source>
</evidence>
<dbReference type="Proteomes" id="UP000006727">
    <property type="component" value="Chromosome 8"/>
</dbReference>
<proteinExistence type="predicted"/>
<organism evidence="1">
    <name type="scientific">Physcomitrium patens</name>
    <name type="common">Spreading-leaved earth moss</name>
    <name type="synonym">Physcomitrella patens</name>
    <dbReference type="NCBI Taxonomy" id="3218"/>
    <lineage>
        <taxon>Eukaryota</taxon>
        <taxon>Viridiplantae</taxon>
        <taxon>Streptophyta</taxon>
        <taxon>Embryophyta</taxon>
        <taxon>Bryophyta</taxon>
        <taxon>Bryophytina</taxon>
        <taxon>Bryopsida</taxon>
        <taxon>Funariidae</taxon>
        <taxon>Funariales</taxon>
        <taxon>Funariaceae</taxon>
        <taxon>Physcomitrium</taxon>
    </lineage>
</organism>
<dbReference type="Gramene" id="Pp3c8_3666V3.1">
    <property type="protein sequence ID" value="PAC:32963544.CDS.1"/>
    <property type="gene ID" value="Pp3c8_3666"/>
</dbReference>
<keyword evidence="3" id="KW-1185">Reference proteome</keyword>
<reference evidence="2" key="3">
    <citation type="submission" date="2020-12" db="UniProtKB">
        <authorList>
            <consortium name="EnsemblPlants"/>
        </authorList>
    </citation>
    <scope>IDENTIFICATION</scope>
</reference>
<accession>A0A2K1K609</accession>
<dbReference type="EMBL" id="ABEU02000008">
    <property type="protein sequence ID" value="PNR49221.1"/>
    <property type="molecule type" value="Genomic_DNA"/>
</dbReference>
<dbReference type="InParanoid" id="A0A2K1K609"/>
<dbReference type="EnsemblPlants" id="Pp3c8_3666V3.1">
    <property type="protein sequence ID" value="PAC:32963544.CDS.1"/>
    <property type="gene ID" value="Pp3c8_3666"/>
</dbReference>
<evidence type="ECO:0000313" key="1">
    <source>
        <dbReference type="EMBL" id="PNR49221.1"/>
    </source>
</evidence>
<name>A0A2K1K609_PHYPA</name>
<reference evidence="1 3" key="1">
    <citation type="journal article" date="2008" name="Science">
        <title>The Physcomitrella genome reveals evolutionary insights into the conquest of land by plants.</title>
        <authorList>
            <person name="Rensing S."/>
            <person name="Lang D."/>
            <person name="Zimmer A."/>
            <person name="Terry A."/>
            <person name="Salamov A."/>
            <person name="Shapiro H."/>
            <person name="Nishiyama T."/>
            <person name="Perroud P.-F."/>
            <person name="Lindquist E."/>
            <person name="Kamisugi Y."/>
            <person name="Tanahashi T."/>
            <person name="Sakakibara K."/>
            <person name="Fujita T."/>
            <person name="Oishi K."/>
            <person name="Shin-I T."/>
            <person name="Kuroki Y."/>
            <person name="Toyoda A."/>
            <person name="Suzuki Y."/>
            <person name="Hashimoto A."/>
            <person name="Yamaguchi K."/>
            <person name="Sugano A."/>
            <person name="Kohara Y."/>
            <person name="Fujiyama A."/>
            <person name="Anterola A."/>
            <person name="Aoki S."/>
            <person name="Ashton N."/>
            <person name="Barbazuk W.B."/>
            <person name="Barker E."/>
            <person name="Bennetzen J."/>
            <person name="Bezanilla M."/>
            <person name="Blankenship R."/>
            <person name="Cho S.H."/>
            <person name="Dutcher S."/>
            <person name="Estelle M."/>
            <person name="Fawcett J.A."/>
            <person name="Gundlach H."/>
            <person name="Hanada K."/>
            <person name="Heyl A."/>
            <person name="Hicks K.A."/>
            <person name="Hugh J."/>
            <person name="Lohr M."/>
            <person name="Mayer K."/>
            <person name="Melkozernov A."/>
            <person name="Murata T."/>
            <person name="Nelson D."/>
            <person name="Pils B."/>
            <person name="Prigge M."/>
            <person name="Reiss B."/>
            <person name="Renner T."/>
            <person name="Rombauts S."/>
            <person name="Rushton P."/>
            <person name="Sanderfoot A."/>
            <person name="Schween G."/>
            <person name="Shiu S.-H."/>
            <person name="Stueber K."/>
            <person name="Theodoulou F.L."/>
            <person name="Tu H."/>
            <person name="Van de Peer Y."/>
            <person name="Verrier P.J."/>
            <person name="Waters E."/>
            <person name="Wood A."/>
            <person name="Yang L."/>
            <person name="Cove D."/>
            <person name="Cuming A."/>
            <person name="Hasebe M."/>
            <person name="Lucas S."/>
            <person name="Mishler D.B."/>
            <person name="Reski R."/>
            <person name="Grigoriev I."/>
            <person name="Quatrano R.S."/>
            <person name="Boore J.L."/>
        </authorList>
    </citation>
    <scope>NUCLEOTIDE SEQUENCE [LARGE SCALE GENOMIC DNA]</scope>
    <source>
        <strain evidence="2 3">cv. Gransden 2004</strain>
    </source>
</reference>
<evidence type="ECO:0000313" key="2">
    <source>
        <dbReference type="EnsemblPlants" id="PAC:32963544.CDS.1"/>
    </source>
</evidence>
<protein>
    <submittedName>
        <fullName evidence="1 2">Uncharacterized protein</fullName>
    </submittedName>
</protein>
<sequence>MNTIGIVHHWFQMKVIYTSSQQIFMDYRYRHHSDKTLRELFRLDRSSMDPCRSSLNISRLASAYGAFVMFKNSIITTNI</sequence>
<gene>
    <name evidence="1" type="ORF">PHYPA_011117</name>
</gene>
<dbReference type="AlphaFoldDB" id="A0A2K1K609"/>